<dbReference type="InterPro" id="IPR010766">
    <property type="entry name" value="DRTGG"/>
</dbReference>
<dbReference type="InterPro" id="IPR016475">
    <property type="entry name" value="P-Actrans_bac"/>
</dbReference>
<dbReference type="GO" id="GO:0008959">
    <property type="term" value="F:phosphate acetyltransferase activity"/>
    <property type="evidence" value="ECO:0007669"/>
    <property type="project" value="UniProtKB-EC"/>
</dbReference>
<evidence type="ECO:0000256" key="4">
    <source>
        <dbReference type="ARBA" id="ARBA00009786"/>
    </source>
</evidence>
<comment type="subcellular location">
    <subcellularLocation>
        <location evidence="1 12">Cytoplasm</location>
    </subcellularLocation>
</comment>
<feature type="domain" description="DRTGG" evidence="14">
    <location>
        <begin position="212"/>
        <end position="326"/>
    </location>
</feature>
<keyword evidence="16" id="KW-1185">Reference proteome</keyword>
<dbReference type="Gene3D" id="3.40.1390.20">
    <property type="entry name" value="HprK N-terminal domain-like"/>
    <property type="match status" value="1"/>
</dbReference>
<dbReference type="Gene3D" id="3.40.50.10750">
    <property type="entry name" value="Isocitrate/Isopropylmalate dehydrogenase-like"/>
    <property type="match status" value="1"/>
</dbReference>
<dbReference type="Gene3D" id="3.40.50.10950">
    <property type="match status" value="1"/>
</dbReference>
<keyword evidence="9 12" id="KW-0808">Transferase</keyword>
<comment type="pathway">
    <text evidence="2 12">Metabolic intermediate biosynthesis; acetyl-CoA biosynthesis; acetyl-CoA from acetate: step 2/2.</text>
</comment>
<dbReference type="SUPFAM" id="SSF52540">
    <property type="entry name" value="P-loop containing nucleoside triphosphate hydrolases"/>
    <property type="match status" value="1"/>
</dbReference>
<evidence type="ECO:0000256" key="10">
    <source>
        <dbReference type="ARBA" id="ARBA00023315"/>
    </source>
</evidence>
<dbReference type="AlphaFoldDB" id="A0A2S7XS34"/>
<evidence type="ECO:0000256" key="5">
    <source>
        <dbReference type="ARBA" id="ARBA00011643"/>
    </source>
</evidence>
<evidence type="ECO:0000259" key="13">
    <source>
        <dbReference type="Pfam" id="PF01515"/>
    </source>
</evidence>
<comment type="function">
    <text evidence="12">Involved in acetate metabolism.</text>
</comment>
<dbReference type="OrthoDB" id="9808984at2"/>
<keyword evidence="8 12" id="KW-0963">Cytoplasm</keyword>
<evidence type="ECO:0000256" key="8">
    <source>
        <dbReference type="ARBA" id="ARBA00022490"/>
    </source>
</evidence>
<comment type="caution">
    <text evidence="15">The sequence shown here is derived from an EMBL/GenBank/DDBJ whole genome shotgun (WGS) entry which is preliminary data.</text>
</comment>
<comment type="similarity">
    <text evidence="4 12">In the N-terminal section; belongs to the CobB/CobQ family.</text>
</comment>
<dbReference type="EC" id="2.3.1.8" evidence="6 12"/>
<feature type="domain" description="Phosphate acetyl/butaryl transferase" evidence="13">
    <location>
        <begin position="371"/>
        <end position="688"/>
    </location>
</feature>
<dbReference type="Gene3D" id="3.40.50.300">
    <property type="entry name" value="P-loop containing nucleotide triphosphate hydrolases"/>
    <property type="match status" value="1"/>
</dbReference>
<dbReference type="GO" id="GO:0006085">
    <property type="term" value="P:acetyl-CoA biosynthetic process"/>
    <property type="evidence" value="ECO:0007669"/>
    <property type="project" value="UniProtKB-UniPathway"/>
</dbReference>
<evidence type="ECO:0000313" key="16">
    <source>
        <dbReference type="Proteomes" id="UP000239936"/>
    </source>
</evidence>
<dbReference type="InterPro" id="IPR050500">
    <property type="entry name" value="Phos_Acetyltrans/Butyryltrans"/>
</dbReference>
<dbReference type="Pfam" id="PF07085">
    <property type="entry name" value="DRTGG"/>
    <property type="match status" value="1"/>
</dbReference>
<gene>
    <name evidence="15" type="ORF">CXB77_06835</name>
</gene>
<dbReference type="PIRSF" id="PIRSF006107">
    <property type="entry name" value="PhpActrans_proteobac"/>
    <property type="match status" value="1"/>
</dbReference>
<dbReference type="FunFam" id="3.40.50.10750:FF:000001">
    <property type="entry name" value="Phosphate acetyltransferase"/>
    <property type="match status" value="1"/>
</dbReference>
<comment type="catalytic activity">
    <reaction evidence="12">
        <text>acetyl-CoA + phosphate = acetyl phosphate + CoA</text>
        <dbReference type="Rhea" id="RHEA:19521"/>
        <dbReference type="ChEBI" id="CHEBI:22191"/>
        <dbReference type="ChEBI" id="CHEBI:43474"/>
        <dbReference type="ChEBI" id="CHEBI:57287"/>
        <dbReference type="ChEBI" id="CHEBI:57288"/>
        <dbReference type="EC" id="2.3.1.8"/>
    </reaction>
</comment>
<reference evidence="15 16" key="1">
    <citation type="submission" date="2018-01" db="EMBL/GenBank/DDBJ databases">
        <title>The complete genome sequence of Chromatium okenii LaCa, a purple sulfur bacterium with a turbulent life.</title>
        <authorList>
            <person name="Luedin S.M."/>
            <person name="Liechti N."/>
            <person name="Storelli N."/>
            <person name="Danza F."/>
            <person name="Wittwer M."/>
            <person name="Pothier J.F."/>
            <person name="Tonolla M.A."/>
        </authorList>
    </citation>
    <scope>NUCLEOTIDE SEQUENCE [LARGE SCALE GENOMIC DNA]</scope>
    <source>
        <strain evidence="15 16">LaCa</strain>
    </source>
</reference>
<name>A0A2S7XS34_9GAMM</name>
<dbReference type="PANTHER" id="PTHR43356:SF3">
    <property type="entry name" value="PHOSPHATE ACETYLTRANSFERASE"/>
    <property type="match status" value="1"/>
</dbReference>
<dbReference type="GO" id="GO:0005737">
    <property type="term" value="C:cytoplasm"/>
    <property type="evidence" value="ECO:0007669"/>
    <property type="project" value="UniProtKB-SubCell"/>
</dbReference>
<comment type="similarity">
    <text evidence="3 12">In the C-terminal section; belongs to the phosphate acetyltransferase and butyryltransferase family.</text>
</comment>
<dbReference type="SUPFAM" id="SSF75138">
    <property type="entry name" value="HprK N-terminal domain-like"/>
    <property type="match status" value="1"/>
</dbReference>
<evidence type="ECO:0000256" key="11">
    <source>
        <dbReference type="ARBA" id="ARBA00031108"/>
    </source>
</evidence>
<evidence type="ECO:0000256" key="7">
    <source>
        <dbReference type="ARBA" id="ARBA00021528"/>
    </source>
</evidence>
<dbReference type="NCBIfam" id="TIGR00651">
    <property type="entry name" value="pta"/>
    <property type="match status" value="1"/>
</dbReference>
<evidence type="ECO:0000256" key="12">
    <source>
        <dbReference type="PIRNR" id="PIRNR006107"/>
    </source>
</evidence>
<organism evidence="15 16">
    <name type="scientific">Chromatium okenii</name>
    <dbReference type="NCBI Taxonomy" id="61644"/>
    <lineage>
        <taxon>Bacteria</taxon>
        <taxon>Pseudomonadati</taxon>
        <taxon>Pseudomonadota</taxon>
        <taxon>Gammaproteobacteria</taxon>
        <taxon>Chromatiales</taxon>
        <taxon>Chromatiaceae</taxon>
        <taxon>Chromatium</taxon>
    </lineage>
</organism>
<evidence type="ECO:0000256" key="3">
    <source>
        <dbReference type="ARBA" id="ARBA00008756"/>
    </source>
</evidence>
<evidence type="ECO:0000256" key="9">
    <source>
        <dbReference type="ARBA" id="ARBA00022679"/>
    </source>
</evidence>
<dbReference type="RefSeq" id="WP_105073301.1">
    <property type="nucleotide sequence ID" value="NZ_PPGH01000034.1"/>
</dbReference>
<dbReference type="Pfam" id="PF13500">
    <property type="entry name" value="AAA_26"/>
    <property type="match status" value="1"/>
</dbReference>
<keyword evidence="10 12" id="KW-0012">Acyltransferase</keyword>
<evidence type="ECO:0000256" key="2">
    <source>
        <dbReference type="ARBA" id="ARBA00004989"/>
    </source>
</evidence>
<evidence type="ECO:0000256" key="1">
    <source>
        <dbReference type="ARBA" id="ARBA00004496"/>
    </source>
</evidence>
<dbReference type="Pfam" id="PF01515">
    <property type="entry name" value="PTA_PTB"/>
    <property type="match status" value="1"/>
</dbReference>
<dbReference type="NCBIfam" id="NF004167">
    <property type="entry name" value="PRK05632.1"/>
    <property type="match status" value="1"/>
</dbReference>
<dbReference type="InterPro" id="IPR004614">
    <property type="entry name" value="P_AcTrfase"/>
</dbReference>
<dbReference type="Proteomes" id="UP000239936">
    <property type="component" value="Unassembled WGS sequence"/>
</dbReference>
<protein>
    <recommendedName>
        <fullName evidence="7 12">Phosphate acetyltransferase</fullName>
        <ecNumber evidence="6 12">2.3.1.8</ecNumber>
    </recommendedName>
    <alternativeName>
        <fullName evidence="11 12">Phosphotransacetylase</fullName>
    </alternativeName>
</protein>
<dbReference type="UniPathway" id="UPA00340">
    <property type="reaction ID" value="UER00459"/>
</dbReference>
<dbReference type="InterPro" id="IPR042112">
    <property type="entry name" value="P_AcTrfase_dom2"/>
</dbReference>
<dbReference type="EMBL" id="PPGH01000034">
    <property type="protein sequence ID" value="PQJ96540.1"/>
    <property type="molecule type" value="Genomic_DNA"/>
</dbReference>
<dbReference type="InterPro" id="IPR028979">
    <property type="entry name" value="Ser_kin/Pase_Hpr-like_N_sf"/>
</dbReference>
<dbReference type="SUPFAM" id="SSF53659">
    <property type="entry name" value="Isocitrate/Isopropylmalate dehydrogenase-like"/>
    <property type="match status" value="1"/>
</dbReference>
<sequence length="715" mass="78329">MQSIYIAGAGSGSGKSVVVLGMMEMLSAVNRRVGFFRPFAPKADEPDNLTALIQSRYELPFPAEMFYGCTVETARQLIGSGHYDELIKLVMNKFKALEERCDLVVCAGTDYNGLIPSLEFDFNADLAINFGCSLIVVVKGFGRNPQEAVDALHIAHELMRERGGDFLASVVNGVAAEHVDAVKNLARDLLTATETVYVLPHQAALARPTISEIQRSLNTETLYGEDDALHQVVTCYKIAAMEIPDFLRYIEDGCLIITPGDRSDIILASLAADVSSSFPRVAGLLLTGGLRPAETVRRLIEGLRRTKVAILQVPTDTFTTVMNLHRVEATILPTDVRKIAAALGLFENHIEVEELRRRIAVRHSDRITPLMFEYELIRRAKSRQQRIVLPEGSDERILRAAEILTLRGVAELTLLGNSDRIRRRIGELGLKLDNIRILDPVTSPERERYARTYFELRQHKGISLQMACDALEDVSYFGTLMVYCGDADGMVSGAMHTTQHTIRPAFETVRTKPEVKLVSSVFFMCLPDRVLVYGDCAVNPNPNADELADIAISSAATAIAFGIEPRIAMLSYSSGDSGKGEDVEKVREAVRIARERRPDLKIEGPIQYDAAVDIEIGHSKMPDSEVAGHATVLIFPDLNTGNNTYKAVQRSANAVAIGPVLQGLNKPVNDLSRGCTVTDIVNTVAITAIQAQDAAQEVINGQLAIGNEESLEAAQ</sequence>
<evidence type="ECO:0000313" key="15">
    <source>
        <dbReference type="EMBL" id="PQJ96540.1"/>
    </source>
</evidence>
<dbReference type="InterPro" id="IPR027417">
    <property type="entry name" value="P-loop_NTPase"/>
</dbReference>
<comment type="domain">
    <text evidence="12">The N-terminal region seems to be important for proper quaternary structure. The C-terminal region contains the substrate-binding site.</text>
</comment>
<dbReference type="InterPro" id="IPR042113">
    <property type="entry name" value="P_AcTrfase_dom1"/>
</dbReference>
<evidence type="ECO:0000256" key="6">
    <source>
        <dbReference type="ARBA" id="ARBA00012707"/>
    </source>
</evidence>
<dbReference type="NCBIfam" id="NF007233">
    <property type="entry name" value="PRK09653.1"/>
    <property type="match status" value="1"/>
</dbReference>
<dbReference type="InterPro" id="IPR002505">
    <property type="entry name" value="PTA_PTB"/>
</dbReference>
<dbReference type="CDD" id="cd03109">
    <property type="entry name" value="DTBS"/>
    <property type="match status" value="1"/>
</dbReference>
<dbReference type="PANTHER" id="PTHR43356">
    <property type="entry name" value="PHOSPHATE ACETYLTRANSFERASE"/>
    <property type="match status" value="1"/>
</dbReference>
<comment type="subunit">
    <text evidence="5">Homohexamer.</text>
</comment>
<evidence type="ECO:0000259" key="14">
    <source>
        <dbReference type="Pfam" id="PF07085"/>
    </source>
</evidence>
<proteinExistence type="inferred from homology"/>
<accession>A0A2S7XS34</accession>